<evidence type="ECO:0000256" key="10">
    <source>
        <dbReference type="ARBA" id="ARBA00022842"/>
    </source>
</evidence>
<dbReference type="GO" id="GO:0005524">
    <property type="term" value="F:ATP binding"/>
    <property type="evidence" value="ECO:0007669"/>
    <property type="project" value="UniProtKB-UniRule"/>
</dbReference>
<evidence type="ECO:0000256" key="11">
    <source>
        <dbReference type="ARBA" id="ARBA00022958"/>
    </source>
</evidence>
<feature type="transmembrane region" description="Helical" evidence="16">
    <location>
        <begin position="664"/>
        <end position="689"/>
    </location>
</feature>
<keyword evidence="7 16" id="KW-0479">Metal-binding</keyword>
<comment type="function">
    <text evidence="16">Part of the high-affinity ATP-driven potassium transport (or Kdp) system, which catalyzes the hydrolysis of ATP coupled with the electrogenic transport of potassium into the cytoplasm. This subunit is responsible for energy coupling to the transport system and for the release of the potassium ions to the cytoplasm.</text>
</comment>
<dbReference type="InterPro" id="IPR044492">
    <property type="entry name" value="P_typ_ATPase_HD_dom"/>
</dbReference>
<feature type="transmembrane region" description="Helical" evidence="16">
    <location>
        <begin position="263"/>
        <end position="285"/>
    </location>
</feature>
<keyword evidence="19" id="KW-1185">Reference proteome</keyword>
<keyword evidence="14 16" id="KW-0406">Ion transport</keyword>
<feature type="transmembrane region" description="Helical" evidence="16">
    <location>
        <begin position="221"/>
        <end position="243"/>
    </location>
</feature>
<evidence type="ECO:0000256" key="9">
    <source>
        <dbReference type="ARBA" id="ARBA00022840"/>
    </source>
</evidence>
<dbReference type="GO" id="GO:0005886">
    <property type="term" value="C:plasma membrane"/>
    <property type="evidence" value="ECO:0007669"/>
    <property type="project" value="UniProtKB-SubCell"/>
</dbReference>
<accession>A0A7X2NM95</accession>
<keyword evidence="15 16" id="KW-0472">Membrane</keyword>
<evidence type="ECO:0000256" key="12">
    <source>
        <dbReference type="ARBA" id="ARBA00022967"/>
    </source>
</evidence>
<dbReference type="InterPro" id="IPR023214">
    <property type="entry name" value="HAD_sf"/>
</dbReference>
<dbReference type="InterPro" id="IPR023299">
    <property type="entry name" value="ATPase_P-typ_cyto_dom_N"/>
</dbReference>
<dbReference type="Gene3D" id="3.40.1110.10">
    <property type="entry name" value="Calcium-transporting ATPase, cytoplasmic domain N"/>
    <property type="match status" value="1"/>
</dbReference>
<comment type="similarity">
    <text evidence="16">Belongs to the cation transport ATPase (P-type) (TC 3.A.3) family. Type IA subfamily.</text>
</comment>
<dbReference type="SFLD" id="SFLDG00002">
    <property type="entry name" value="C1.7:_P-type_atpase_like"/>
    <property type="match status" value="1"/>
</dbReference>
<evidence type="ECO:0000259" key="17">
    <source>
        <dbReference type="Pfam" id="PF00122"/>
    </source>
</evidence>
<evidence type="ECO:0000256" key="16">
    <source>
        <dbReference type="HAMAP-Rule" id="MF_00285"/>
    </source>
</evidence>
<evidence type="ECO:0000256" key="13">
    <source>
        <dbReference type="ARBA" id="ARBA00022989"/>
    </source>
</evidence>
<dbReference type="InterPro" id="IPR059000">
    <property type="entry name" value="ATPase_P-type_domA"/>
</dbReference>
<evidence type="ECO:0000256" key="4">
    <source>
        <dbReference type="ARBA" id="ARBA00022538"/>
    </source>
</evidence>
<feature type="binding site" evidence="16">
    <location>
        <begin position="385"/>
        <end position="392"/>
    </location>
    <ligand>
        <name>ATP</name>
        <dbReference type="ChEBI" id="CHEBI:30616"/>
    </ligand>
</feature>
<evidence type="ECO:0000256" key="2">
    <source>
        <dbReference type="ARBA" id="ARBA00022448"/>
    </source>
</evidence>
<protein>
    <recommendedName>
        <fullName evidence="16">Potassium-transporting ATPase ATP-binding subunit</fullName>
        <ecNumber evidence="16">7.2.2.6</ecNumber>
    </recommendedName>
    <alternativeName>
        <fullName evidence="16">ATP phosphohydrolase [potassium-transporting] B chain</fullName>
    </alternativeName>
    <alternativeName>
        <fullName evidence="16">Potassium-binding and translocating subunit B</fullName>
    </alternativeName>
    <alternativeName>
        <fullName evidence="16">Potassium-translocating ATPase B chain</fullName>
    </alternativeName>
</protein>
<keyword evidence="13 16" id="KW-1133">Transmembrane helix</keyword>
<keyword evidence="5 16" id="KW-0597">Phosphoprotein</keyword>
<dbReference type="PRINTS" id="PR00119">
    <property type="entry name" value="CATATPASE"/>
</dbReference>
<comment type="catalytic activity">
    <reaction evidence="16">
        <text>K(+)(out) + ATP + H2O = K(+)(in) + ADP + phosphate + H(+)</text>
        <dbReference type="Rhea" id="RHEA:16777"/>
        <dbReference type="ChEBI" id="CHEBI:15377"/>
        <dbReference type="ChEBI" id="CHEBI:15378"/>
        <dbReference type="ChEBI" id="CHEBI:29103"/>
        <dbReference type="ChEBI" id="CHEBI:30616"/>
        <dbReference type="ChEBI" id="CHEBI:43474"/>
        <dbReference type="ChEBI" id="CHEBI:456216"/>
        <dbReference type="EC" id="7.2.2.6"/>
    </reaction>
</comment>
<dbReference type="RefSeq" id="WP_154472717.1">
    <property type="nucleotide sequence ID" value="NZ_VUMD01000010.1"/>
</dbReference>
<dbReference type="AlphaFoldDB" id="A0A7X2NM95"/>
<dbReference type="NCBIfam" id="TIGR01497">
    <property type="entry name" value="kdpB"/>
    <property type="match status" value="1"/>
</dbReference>
<feature type="binding site" evidence="16">
    <location>
        <position position="530"/>
    </location>
    <ligand>
        <name>Mg(2+)</name>
        <dbReference type="ChEBI" id="CHEBI:18420"/>
    </ligand>
</feature>
<keyword evidence="4 16" id="KW-0633">Potassium transport</keyword>
<organism evidence="18 19">
    <name type="scientific">Clostridium porci</name>
    <dbReference type="NCBI Taxonomy" id="2605778"/>
    <lineage>
        <taxon>Bacteria</taxon>
        <taxon>Bacillati</taxon>
        <taxon>Bacillota</taxon>
        <taxon>Clostridia</taxon>
        <taxon>Eubacteriales</taxon>
        <taxon>Clostridiaceae</taxon>
        <taxon>Clostridium</taxon>
    </lineage>
</organism>
<dbReference type="InterPro" id="IPR036412">
    <property type="entry name" value="HAD-like_sf"/>
</dbReference>
<keyword evidence="2 16" id="KW-0813">Transport</keyword>
<evidence type="ECO:0000256" key="6">
    <source>
        <dbReference type="ARBA" id="ARBA00022692"/>
    </source>
</evidence>
<keyword evidence="3 16" id="KW-1003">Cell membrane</keyword>
<dbReference type="Pfam" id="PF00122">
    <property type="entry name" value="E1-E2_ATPase"/>
    <property type="match status" value="1"/>
</dbReference>
<evidence type="ECO:0000256" key="7">
    <source>
        <dbReference type="ARBA" id="ARBA00022723"/>
    </source>
</evidence>
<dbReference type="PANTHER" id="PTHR43743">
    <property type="entry name" value="POTASSIUM-TRANSPORTING ATPASE ATP-BINDING SUBUNIT"/>
    <property type="match status" value="1"/>
</dbReference>
<evidence type="ECO:0000313" key="19">
    <source>
        <dbReference type="Proteomes" id="UP000429958"/>
    </source>
</evidence>
<comment type="subunit">
    <text evidence="16">The system is composed of three essential subunits: KdpA, KdpB and KdpC.</text>
</comment>
<dbReference type="SUPFAM" id="SSF81665">
    <property type="entry name" value="Calcium ATPase, transmembrane domain M"/>
    <property type="match status" value="1"/>
</dbReference>
<dbReference type="Pfam" id="PF00702">
    <property type="entry name" value="Hydrolase"/>
    <property type="match status" value="1"/>
</dbReference>
<keyword evidence="6 16" id="KW-0812">Transmembrane</keyword>
<evidence type="ECO:0000256" key="3">
    <source>
        <dbReference type="ARBA" id="ARBA00022475"/>
    </source>
</evidence>
<dbReference type="Proteomes" id="UP000429958">
    <property type="component" value="Unassembled WGS sequence"/>
</dbReference>
<dbReference type="InterPro" id="IPR018303">
    <property type="entry name" value="ATPase_P-typ_P_site"/>
</dbReference>
<dbReference type="GO" id="GO:0000287">
    <property type="term" value="F:magnesium ion binding"/>
    <property type="evidence" value="ECO:0007669"/>
    <property type="project" value="UniProtKB-UniRule"/>
</dbReference>
<reference evidence="18 19" key="1">
    <citation type="submission" date="2019-08" db="EMBL/GenBank/DDBJ databases">
        <title>In-depth cultivation of the pig gut microbiome towards novel bacterial diversity and tailored functional studies.</title>
        <authorList>
            <person name="Wylensek D."/>
            <person name="Hitch T.C.A."/>
            <person name="Clavel T."/>
        </authorList>
    </citation>
    <scope>NUCLEOTIDE SEQUENCE [LARGE SCALE GENOMIC DNA]</scope>
    <source>
        <strain evidence="18 19">WCA-389-WT-23D1</strain>
    </source>
</reference>
<keyword evidence="10 16" id="KW-0460">Magnesium</keyword>
<proteinExistence type="inferred from homology"/>
<comment type="subcellular location">
    <subcellularLocation>
        <location evidence="16">Cell membrane</location>
        <topology evidence="16">Multi-pass membrane protein</topology>
    </subcellularLocation>
    <subcellularLocation>
        <location evidence="1">Membrane</location>
        <topology evidence="1">Multi-pass membrane protein</topology>
    </subcellularLocation>
</comment>
<dbReference type="FunFam" id="2.70.150.10:FF:000033">
    <property type="entry name" value="Potassium-transporting ATPase ATP-binding subunit"/>
    <property type="match status" value="1"/>
</dbReference>
<comment type="caution">
    <text evidence="18">The sequence shown here is derived from an EMBL/GenBank/DDBJ whole genome shotgun (WGS) entry which is preliminary data.</text>
</comment>
<feature type="active site" description="4-aspartylphosphate intermediate" evidence="16">
    <location>
        <position position="315"/>
    </location>
</feature>
<feature type="domain" description="P-type ATPase A" evidence="17">
    <location>
        <begin position="118"/>
        <end position="210"/>
    </location>
</feature>
<dbReference type="SFLD" id="SFLDF00027">
    <property type="entry name" value="p-type_atpase"/>
    <property type="match status" value="1"/>
</dbReference>
<keyword evidence="12 16" id="KW-1278">Translocase</keyword>
<feature type="transmembrane region" description="Helical" evidence="16">
    <location>
        <begin position="64"/>
        <end position="84"/>
    </location>
</feature>
<evidence type="ECO:0000256" key="15">
    <source>
        <dbReference type="ARBA" id="ARBA00023136"/>
    </source>
</evidence>
<evidence type="ECO:0000256" key="14">
    <source>
        <dbReference type="ARBA" id="ARBA00023065"/>
    </source>
</evidence>
<dbReference type="SUPFAM" id="SSF81653">
    <property type="entry name" value="Calcium ATPase, transduction domain A"/>
    <property type="match status" value="1"/>
</dbReference>
<feature type="transmembrane region" description="Helical" evidence="16">
    <location>
        <begin position="36"/>
        <end position="58"/>
    </location>
</feature>
<feature type="transmembrane region" description="Helical" evidence="16">
    <location>
        <begin position="595"/>
        <end position="619"/>
    </location>
</feature>
<dbReference type="PROSITE" id="PS00154">
    <property type="entry name" value="ATPASE_E1_E2"/>
    <property type="match status" value="1"/>
</dbReference>
<dbReference type="InterPro" id="IPR008250">
    <property type="entry name" value="ATPase_P-typ_transduc_dom_A_sf"/>
</dbReference>
<keyword evidence="9 16" id="KW-0067">ATP-binding</keyword>
<feature type="binding site" evidence="16">
    <location>
        <position position="403"/>
    </location>
    <ligand>
        <name>ATP</name>
        <dbReference type="ChEBI" id="CHEBI:30616"/>
    </ligand>
</feature>
<dbReference type="FunFam" id="3.40.1110.10:FF:000007">
    <property type="entry name" value="Potassium-transporting ATPase ATP-binding subunit"/>
    <property type="match status" value="1"/>
</dbReference>
<dbReference type="EMBL" id="VUMD01000010">
    <property type="protein sequence ID" value="MSS37281.1"/>
    <property type="molecule type" value="Genomic_DNA"/>
</dbReference>
<evidence type="ECO:0000256" key="5">
    <source>
        <dbReference type="ARBA" id="ARBA00022553"/>
    </source>
</evidence>
<dbReference type="InterPro" id="IPR023298">
    <property type="entry name" value="ATPase_P-typ_TM_dom_sf"/>
</dbReference>
<dbReference type="SFLD" id="SFLDS00003">
    <property type="entry name" value="Haloacid_Dehalogenase"/>
    <property type="match status" value="1"/>
</dbReference>
<dbReference type="EC" id="7.2.2.6" evidence="16"/>
<dbReference type="PANTHER" id="PTHR43743:SF1">
    <property type="entry name" value="POTASSIUM-TRANSPORTING ATPASE ATP-BINDING SUBUNIT"/>
    <property type="match status" value="1"/>
</dbReference>
<evidence type="ECO:0000256" key="1">
    <source>
        <dbReference type="ARBA" id="ARBA00004141"/>
    </source>
</evidence>
<dbReference type="Gene3D" id="3.40.50.1000">
    <property type="entry name" value="HAD superfamily/HAD-like"/>
    <property type="match status" value="1"/>
</dbReference>
<dbReference type="InterPro" id="IPR001757">
    <property type="entry name" value="P_typ_ATPase"/>
</dbReference>
<feature type="binding site" evidence="16">
    <location>
        <position position="352"/>
    </location>
    <ligand>
        <name>ATP</name>
        <dbReference type="ChEBI" id="CHEBI:30616"/>
    </ligand>
</feature>
<dbReference type="HAMAP" id="MF_00285">
    <property type="entry name" value="KdpB"/>
    <property type="match status" value="1"/>
</dbReference>
<feature type="binding site" evidence="16">
    <location>
        <position position="356"/>
    </location>
    <ligand>
        <name>ATP</name>
        <dbReference type="ChEBI" id="CHEBI:30616"/>
    </ligand>
</feature>
<gene>
    <name evidence="16 18" type="primary">kdpB</name>
    <name evidence="18" type="ORF">FYJ39_12030</name>
</gene>
<feature type="binding site" evidence="16">
    <location>
        <position position="526"/>
    </location>
    <ligand>
        <name>Mg(2+)</name>
        <dbReference type="ChEBI" id="CHEBI:18420"/>
    </ligand>
</feature>
<keyword evidence="8 16" id="KW-0547">Nucleotide-binding</keyword>
<keyword evidence="11 16" id="KW-0630">Potassium</keyword>
<dbReference type="CDD" id="cd02078">
    <property type="entry name" value="P-type_ATPase_K"/>
    <property type="match status" value="1"/>
</dbReference>
<dbReference type="InterPro" id="IPR006391">
    <property type="entry name" value="P-type_ATPase_bsu_IA"/>
</dbReference>
<sequence>MAEKQKIALSDKKMVMRAIKDSFIKLKPKTQAGNPVMLLVYLSAIMTTGLWLISLIFGIGDAPTGYTCAIAVILWFTVLFANFAEAIAEGRGKAQADSLRKAKKDVDAHKIPSPDQKDRITVIPSTSLKKGDLVLVKAGEQIPGDGEVVDGAASVDESAITGESAPVIRESGGDRSAVTGGTTVLSDWIVVRITSEAGETFMDKMIAMVEGANRKKTPNEIALQIFLVALSIVFIMVTMSLYTYSIFSAKQAGIANPTSITTLVALLVCLAPTTIGALLSAIGIAGMSRLNQANVLAMSGRAIEAAGDVDILMLDKTGTITLGNRRADAFIPVDGASEKELADAAQLSSLADETPEGRSVVVLAKEKFGIRERSLSDKNMEFVPFTAVTRMSGVNFAGTEIRKGAADAIKDYVVKGGGIYSPECDHIVKEISSKGGTPLVVAKNHIVLGVIYLKDIIKDGVQEKFADLRKMGIKTIMITGDNPLTAAAIAAEAGVDDFLAEATPEGKLQMIRDFQKKGHLVAMTGDGTNDAPALAQADVAVAMNSGTQAAKEAGNMVDLDSSPTKLIDIVRIGKQLLMTRGSLTTFSIANDVSKYFAIIPALFMGLYPGLARLNIMGLYSPQSAVLSAIIYNALVIIALIPLALKGVKYREVSAGKLLSRNLLVYGLGGIVTPFIFIKLIDILLVTFHIV</sequence>
<dbReference type="NCBIfam" id="TIGR01494">
    <property type="entry name" value="ATPase_P-type"/>
    <property type="match status" value="2"/>
</dbReference>
<dbReference type="SUPFAM" id="SSF56784">
    <property type="entry name" value="HAD-like"/>
    <property type="match status" value="1"/>
</dbReference>
<evidence type="ECO:0000256" key="8">
    <source>
        <dbReference type="ARBA" id="ARBA00022741"/>
    </source>
</evidence>
<dbReference type="GO" id="GO:0008556">
    <property type="term" value="F:P-type potassium transmembrane transporter activity"/>
    <property type="evidence" value="ECO:0007669"/>
    <property type="project" value="UniProtKB-UniRule"/>
</dbReference>
<evidence type="ECO:0000313" key="18">
    <source>
        <dbReference type="EMBL" id="MSS37281.1"/>
    </source>
</evidence>
<dbReference type="GO" id="GO:0016887">
    <property type="term" value="F:ATP hydrolysis activity"/>
    <property type="evidence" value="ECO:0007669"/>
    <property type="project" value="InterPro"/>
</dbReference>
<name>A0A7X2NM95_9CLOT</name>
<feature type="transmembrane region" description="Helical" evidence="16">
    <location>
        <begin position="625"/>
        <end position="644"/>
    </location>
</feature>
<dbReference type="Gene3D" id="2.70.150.10">
    <property type="entry name" value="Calcium-transporting ATPase, cytoplasmic transduction domain A"/>
    <property type="match status" value="1"/>
</dbReference>